<comment type="caution">
    <text evidence="2">The sequence shown here is derived from an EMBL/GenBank/DDBJ whole genome shotgun (WGS) entry which is preliminary data.</text>
</comment>
<dbReference type="InterPro" id="IPR052578">
    <property type="entry name" value="PI_Transfer_CRAL-TRIO"/>
</dbReference>
<accession>A0ABQ6MG65</accession>
<dbReference type="Pfam" id="PF00650">
    <property type="entry name" value="CRAL_TRIO"/>
    <property type="match status" value="1"/>
</dbReference>
<dbReference type="InterPro" id="IPR001251">
    <property type="entry name" value="CRAL-TRIO_dom"/>
</dbReference>
<dbReference type="SUPFAM" id="SSF52087">
    <property type="entry name" value="CRAL/TRIO domain"/>
    <property type="match status" value="1"/>
</dbReference>
<name>A0ABQ6MG65_9STRA</name>
<feature type="domain" description="CRAL-TRIO" evidence="1">
    <location>
        <begin position="112"/>
        <end position="261"/>
    </location>
</feature>
<dbReference type="PROSITE" id="PS50191">
    <property type="entry name" value="CRAL_TRIO"/>
    <property type="match status" value="1"/>
</dbReference>
<evidence type="ECO:0000313" key="3">
    <source>
        <dbReference type="Proteomes" id="UP001165060"/>
    </source>
</evidence>
<dbReference type="PANTHER" id="PTHR45824:SF29">
    <property type="entry name" value="GH16843P"/>
    <property type="match status" value="1"/>
</dbReference>
<reference evidence="2 3" key="1">
    <citation type="journal article" date="2023" name="Commun. Biol.">
        <title>Genome analysis of Parmales, the sister group of diatoms, reveals the evolutionary specialization of diatoms from phago-mixotrophs to photoautotrophs.</title>
        <authorList>
            <person name="Ban H."/>
            <person name="Sato S."/>
            <person name="Yoshikawa S."/>
            <person name="Yamada K."/>
            <person name="Nakamura Y."/>
            <person name="Ichinomiya M."/>
            <person name="Sato N."/>
            <person name="Blanc-Mathieu R."/>
            <person name="Endo H."/>
            <person name="Kuwata A."/>
            <person name="Ogata H."/>
        </authorList>
    </citation>
    <scope>NUCLEOTIDE SEQUENCE [LARGE SCALE GENOMIC DNA]</scope>
</reference>
<dbReference type="CDD" id="cd00170">
    <property type="entry name" value="SEC14"/>
    <property type="match status" value="1"/>
</dbReference>
<dbReference type="InterPro" id="IPR036865">
    <property type="entry name" value="CRAL-TRIO_dom_sf"/>
</dbReference>
<dbReference type="PANTHER" id="PTHR45824">
    <property type="entry name" value="GH16843P"/>
    <property type="match status" value="1"/>
</dbReference>
<gene>
    <name evidence="2" type="ORF">TeGR_g14744</name>
</gene>
<dbReference type="Gene3D" id="3.40.525.10">
    <property type="entry name" value="CRAL-TRIO lipid binding domain"/>
    <property type="match status" value="1"/>
</dbReference>
<evidence type="ECO:0000313" key="2">
    <source>
        <dbReference type="EMBL" id="GMI25465.1"/>
    </source>
</evidence>
<dbReference type="Proteomes" id="UP001165060">
    <property type="component" value="Unassembled WGS sequence"/>
</dbReference>
<organism evidence="2 3">
    <name type="scientific">Tetraparma gracilis</name>
    <dbReference type="NCBI Taxonomy" id="2962635"/>
    <lineage>
        <taxon>Eukaryota</taxon>
        <taxon>Sar</taxon>
        <taxon>Stramenopiles</taxon>
        <taxon>Ochrophyta</taxon>
        <taxon>Bolidophyceae</taxon>
        <taxon>Parmales</taxon>
        <taxon>Triparmaceae</taxon>
        <taxon>Tetraparma</taxon>
    </lineage>
</organism>
<keyword evidence="3" id="KW-1185">Reference proteome</keyword>
<protein>
    <recommendedName>
        <fullName evidence="1">CRAL-TRIO domain-containing protein</fullName>
    </recommendedName>
</protein>
<dbReference type="EMBL" id="BRYB01001424">
    <property type="protein sequence ID" value="GMI25465.1"/>
    <property type="molecule type" value="Genomic_DNA"/>
</dbReference>
<evidence type="ECO:0000259" key="1">
    <source>
        <dbReference type="PROSITE" id="PS50191"/>
    </source>
</evidence>
<proteinExistence type="predicted"/>
<sequence length="313" mass="34587">MKAFPVSVEEIALIKAELITEYPEQMNYLSNEYIASVASKPYSKAPEQRRPIEYTTSKLLDLLAWREESGATEVFELLEVSKMPPGEEGVDPVMYEKAQNLCTTLNGNSIYVHGMDKQGRPIIWLRTERKPWMINNIQAEVNLHILLSDVAIKMMPEGVTDFVVIADTSSVPPPSPSFLVETLKGLVRGYPDRLHSLHSAPLGRVLHTVMSLLMPLMPGALAPKLKLVQEKAEMTTLLADILLNGEADIPTFFGGPANHEVYYPATGIGKDVHVEKLGNGFLMFDFDGMMSRQAVAVAAFEAAREEKKEGGGD</sequence>